<keyword evidence="2" id="KW-1185">Reference proteome</keyword>
<organism evidence="1 2">
    <name type="scientific">Gnathostoma spinigerum</name>
    <dbReference type="NCBI Taxonomy" id="75299"/>
    <lineage>
        <taxon>Eukaryota</taxon>
        <taxon>Metazoa</taxon>
        <taxon>Ecdysozoa</taxon>
        <taxon>Nematoda</taxon>
        <taxon>Chromadorea</taxon>
        <taxon>Rhabditida</taxon>
        <taxon>Spirurina</taxon>
        <taxon>Gnathostomatomorpha</taxon>
        <taxon>Gnathostomatoidea</taxon>
        <taxon>Gnathostomatidae</taxon>
        <taxon>Gnathostoma</taxon>
    </lineage>
</organism>
<protein>
    <submittedName>
        <fullName evidence="1">Uncharacterized protein</fullName>
    </submittedName>
</protein>
<gene>
    <name evidence="1" type="ORF">AB6A40_007141</name>
</gene>
<dbReference type="AlphaFoldDB" id="A0ABD6EUS2"/>
<comment type="caution">
    <text evidence="1">The sequence shown here is derived from an EMBL/GenBank/DDBJ whole genome shotgun (WGS) entry which is preliminary data.</text>
</comment>
<dbReference type="Proteomes" id="UP001608902">
    <property type="component" value="Unassembled WGS sequence"/>
</dbReference>
<proteinExistence type="predicted"/>
<evidence type="ECO:0000313" key="2">
    <source>
        <dbReference type="Proteomes" id="UP001608902"/>
    </source>
</evidence>
<reference evidence="1 2" key="1">
    <citation type="submission" date="2024-08" db="EMBL/GenBank/DDBJ databases">
        <title>Gnathostoma spinigerum genome.</title>
        <authorList>
            <person name="Gonzalez-Bertolin B."/>
            <person name="Monzon S."/>
            <person name="Zaballos A."/>
            <person name="Jimenez P."/>
            <person name="Dekumyoy P."/>
            <person name="Varona S."/>
            <person name="Cuesta I."/>
            <person name="Sumanam S."/>
            <person name="Adisakwattana P."/>
            <person name="Gasser R.B."/>
            <person name="Hernandez-Gonzalez A."/>
            <person name="Young N.D."/>
            <person name="Perteguer M.J."/>
        </authorList>
    </citation>
    <scope>NUCLEOTIDE SEQUENCE [LARGE SCALE GENOMIC DNA]</scope>
    <source>
        <strain evidence="1">AL3</strain>
        <tissue evidence="1">Liver</tissue>
    </source>
</reference>
<accession>A0ABD6EUS2</accession>
<evidence type="ECO:0000313" key="1">
    <source>
        <dbReference type="EMBL" id="MFH4980432.1"/>
    </source>
</evidence>
<sequence>MRFHSSKDGDSIVRLFYIIMKACQLFDNFEFMKIMCVCYTRTLCNYHYSSPRDADNFKTTMNDVDPQSKRAIPHRGNGKLDSMGRILAHGTGDADEDCWIIHFTKKCEDIQLRTVRFLQLTSFLYCLERLIVIKPGCLSLTLCNLLD</sequence>
<name>A0ABD6EUS2_9BILA</name>
<dbReference type="EMBL" id="JBGFUD010005533">
    <property type="protein sequence ID" value="MFH4980432.1"/>
    <property type="molecule type" value="Genomic_DNA"/>
</dbReference>